<name>A0ABY7HRR5_9GAMM</name>
<organism evidence="3 4">
    <name type="scientific">Rouxiella chamberiensis</name>
    <dbReference type="NCBI Taxonomy" id="1513468"/>
    <lineage>
        <taxon>Bacteria</taxon>
        <taxon>Pseudomonadati</taxon>
        <taxon>Pseudomonadota</taxon>
        <taxon>Gammaproteobacteria</taxon>
        <taxon>Enterobacterales</taxon>
        <taxon>Yersiniaceae</taxon>
        <taxon>Rouxiella</taxon>
    </lineage>
</organism>
<evidence type="ECO:0000313" key="4">
    <source>
        <dbReference type="Proteomes" id="UP001164712"/>
    </source>
</evidence>
<dbReference type="RefSeq" id="WP_269128083.1">
    <property type="nucleotide sequence ID" value="NZ_CP114058.1"/>
</dbReference>
<keyword evidence="4" id="KW-1185">Reference proteome</keyword>
<dbReference type="InterPro" id="IPR007759">
    <property type="entry name" value="Asxl_HARE-HTH"/>
</dbReference>
<gene>
    <name evidence="3" type="ORF">O1V66_03290</name>
</gene>
<evidence type="ECO:0000313" key="3">
    <source>
        <dbReference type="EMBL" id="WAT01764.1"/>
    </source>
</evidence>
<reference evidence="3" key="1">
    <citation type="submission" date="2022-12" db="EMBL/GenBank/DDBJ databases">
        <title>Complete genome sequence of an Australian strain of Rouxiella badensis DAR84756 and resolution of the R. badensis DSM100043 and R. chamberiensis DSM28324 genomes.</title>
        <authorList>
            <person name="Paul S."/>
            <person name="Anderson P.J."/>
            <person name="Maynard G."/>
            <person name="Dyall-Smith M."/>
            <person name="Kudinha T."/>
        </authorList>
    </citation>
    <scope>NUCLEOTIDE SEQUENCE</scope>
    <source>
        <strain evidence="3">DSM 28324</strain>
    </source>
</reference>
<evidence type="ECO:0000256" key="1">
    <source>
        <dbReference type="ARBA" id="ARBA00023163"/>
    </source>
</evidence>
<sequence length="71" mass="8149">MTIIEAIVNVLKEYGKPLSHKDIYDCIINKEYYSFGAKDPVAIVRGKLENIVLALISRVHHHGKYLLRLNL</sequence>
<protein>
    <submittedName>
        <fullName evidence="3">HTH domain-containing protein</fullName>
    </submittedName>
</protein>
<dbReference type="EMBL" id="CP114058">
    <property type="protein sequence ID" value="WAT01764.1"/>
    <property type="molecule type" value="Genomic_DNA"/>
</dbReference>
<dbReference type="Proteomes" id="UP001164712">
    <property type="component" value="Chromosome"/>
</dbReference>
<feature type="domain" description="HTH HARE-type" evidence="2">
    <location>
        <begin position="1"/>
        <end position="70"/>
    </location>
</feature>
<dbReference type="Pfam" id="PF05066">
    <property type="entry name" value="HARE-HTH"/>
    <property type="match status" value="1"/>
</dbReference>
<dbReference type="PROSITE" id="PS51913">
    <property type="entry name" value="HTH_HARE"/>
    <property type="match status" value="1"/>
</dbReference>
<proteinExistence type="predicted"/>
<accession>A0ABY7HRR5</accession>
<keyword evidence="1" id="KW-0804">Transcription</keyword>
<evidence type="ECO:0000259" key="2">
    <source>
        <dbReference type="PROSITE" id="PS51913"/>
    </source>
</evidence>